<sequence>MDYLQKIISDFELHSVEGIKECFNHGVNPNQMVNGKPLIYQLINMYTRGPRFKSCIRAFVDQGLEFEEKILLSVLLDDAALLETQLAADKNASTKRYSLQSAFTPLHEVSLLHICAEYNHLACAEVLVKHGVDIDSRAGIDQYGFGGHTPVFHTVNQDANKSIDVLKFLIAQNADLSITVKGLIWGKGYDWETFIPSVNPISYSMMGLLRQFQRTEKQIYEIVSLLLKSNYGLDYFPTNIPNKYLYG</sequence>
<accession>A0A326RWN1</accession>
<dbReference type="SMART" id="SM00248">
    <property type="entry name" value="ANK"/>
    <property type="match status" value="2"/>
</dbReference>
<dbReference type="OrthoDB" id="654305at2"/>
<comment type="caution">
    <text evidence="1">The sequence shown here is derived from an EMBL/GenBank/DDBJ whole genome shotgun (WGS) entry which is preliminary data.</text>
</comment>
<reference evidence="1 2" key="1">
    <citation type="submission" date="2018-06" db="EMBL/GenBank/DDBJ databases">
        <title>Genomic Encyclopedia of Archaeal and Bacterial Type Strains, Phase II (KMG-II): from individual species to whole genera.</title>
        <authorList>
            <person name="Goeker M."/>
        </authorList>
    </citation>
    <scope>NUCLEOTIDE SEQUENCE [LARGE SCALE GENOMIC DNA]</scope>
    <source>
        <strain evidence="1 2">T4</strain>
    </source>
</reference>
<dbReference type="InterPro" id="IPR002110">
    <property type="entry name" value="Ankyrin_rpt"/>
</dbReference>
<evidence type="ECO:0000313" key="1">
    <source>
        <dbReference type="EMBL" id="PZV82275.1"/>
    </source>
</evidence>
<organism evidence="1 2">
    <name type="scientific">Algoriphagus aquaeductus</name>
    <dbReference type="NCBI Taxonomy" id="475299"/>
    <lineage>
        <taxon>Bacteria</taxon>
        <taxon>Pseudomonadati</taxon>
        <taxon>Bacteroidota</taxon>
        <taxon>Cytophagia</taxon>
        <taxon>Cytophagales</taxon>
        <taxon>Cyclobacteriaceae</taxon>
        <taxon>Algoriphagus</taxon>
    </lineage>
</organism>
<keyword evidence="2" id="KW-1185">Reference proteome</keyword>
<proteinExistence type="predicted"/>
<gene>
    <name evidence="1" type="ORF">CLV31_109136</name>
</gene>
<dbReference type="Proteomes" id="UP000248917">
    <property type="component" value="Unassembled WGS sequence"/>
</dbReference>
<dbReference type="InterPro" id="IPR036770">
    <property type="entry name" value="Ankyrin_rpt-contain_sf"/>
</dbReference>
<dbReference type="Gene3D" id="1.25.40.20">
    <property type="entry name" value="Ankyrin repeat-containing domain"/>
    <property type="match status" value="1"/>
</dbReference>
<name>A0A326RWN1_9BACT</name>
<dbReference type="RefSeq" id="WP_111393415.1">
    <property type="nucleotide sequence ID" value="NZ_QKTX01000009.1"/>
</dbReference>
<dbReference type="EMBL" id="QKTX01000009">
    <property type="protein sequence ID" value="PZV82275.1"/>
    <property type="molecule type" value="Genomic_DNA"/>
</dbReference>
<dbReference type="AlphaFoldDB" id="A0A326RWN1"/>
<protein>
    <submittedName>
        <fullName evidence="1">Uncharacterized protein</fullName>
    </submittedName>
</protein>
<dbReference type="Pfam" id="PF00023">
    <property type="entry name" value="Ank"/>
    <property type="match status" value="1"/>
</dbReference>
<evidence type="ECO:0000313" key="2">
    <source>
        <dbReference type="Proteomes" id="UP000248917"/>
    </source>
</evidence>
<dbReference type="SUPFAM" id="SSF48403">
    <property type="entry name" value="Ankyrin repeat"/>
    <property type="match status" value="1"/>
</dbReference>